<dbReference type="SUPFAM" id="SSF53067">
    <property type="entry name" value="Actin-like ATPase domain"/>
    <property type="match status" value="1"/>
</dbReference>
<evidence type="ECO:0000313" key="1">
    <source>
        <dbReference type="EMBL" id="TMQ73530.1"/>
    </source>
</evidence>
<dbReference type="PANTHER" id="PTHR18964">
    <property type="entry name" value="ROK (REPRESSOR, ORF, KINASE) FAMILY"/>
    <property type="match status" value="1"/>
</dbReference>
<dbReference type="Proteomes" id="UP000319771">
    <property type="component" value="Unassembled WGS sequence"/>
</dbReference>
<name>A0A538UCD7_UNCEI</name>
<dbReference type="Pfam" id="PF00480">
    <property type="entry name" value="ROK"/>
    <property type="match status" value="1"/>
</dbReference>
<dbReference type="InterPro" id="IPR043129">
    <property type="entry name" value="ATPase_NBD"/>
</dbReference>
<dbReference type="AlphaFoldDB" id="A0A538UCD7"/>
<proteinExistence type="predicted"/>
<dbReference type="InterPro" id="IPR000600">
    <property type="entry name" value="ROK"/>
</dbReference>
<reference evidence="1 2" key="1">
    <citation type="journal article" date="2019" name="Nat. Microbiol.">
        <title>Mediterranean grassland soil C-N compound turnover is dependent on rainfall and depth, and is mediated by genomically divergent microorganisms.</title>
        <authorList>
            <person name="Diamond S."/>
            <person name="Andeer P.F."/>
            <person name="Li Z."/>
            <person name="Crits-Christoph A."/>
            <person name="Burstein D."/>
            <person name="Anantharaman K."/>
            <person name="Lane K.R."/>
            <person name="Thomas B.C."/>
            <person name="Pan C."/>
            <person name="Northen T.R."/>
            <person name="Banfield J.F."/>
        </authorList>
    </citation>
    <scope>NUCLEOTIDE SEQUENCE [LARGE SCALE GENOMIC DNA]</scope>
    <source>
        <strain evidence="1">WS_11</strain>
    </source>
</reference>
<gene>
    <name evidence="1" type="ORF">E6K81_04250</name>
</gene>
<comment type="caution">
    <text evidence="1">The sequence shown here is derived from an EMBL/GenBank/DDBJ whole genome shotgun (WGS) entry which is preliminary data.</text>
</comment>
<dbReference type="Gene3D" id="3.30.420.40">
    <property type="match status" value="2"/>
</dbReference>
<protein>
    <submittedName>
        <fullName evidence="1">ROK family protein</fullName>
    </submittedName>
</protein>
<accession>A0A538UCD7</accession>
<sequence>MSAAPRRKAGAHTLALDIGGTHIKSAVLDARGLLVAPPVQAPTPRPATPARVLRVIAGLAAAAPRFQRVAAGFPGVVQDGVTLTAVNLHPAWRGVDLARRLVRLTGRPSRVANDADVQGMDVIDGQGVELVITLGTGVGSALFLDGRLVPNLEFGHHPFRDGRTYEELLGDQALKRIGTRAWNARLRAAIATLRQAFTCRRLYLGGGNARLIEKPLPHGVRAVGNISGLLGSIRLWADARTVPRPVRRR</sequence>
<dbReference type="EMBL" id="VBPB01000064">
    <property type="protein sequence ID" value="TMQ73530.1"/>
    <property type="molecule type" value="Genomic_DNA"/>
</dbReference>
<evidence type="ECO:0000313" key="2">
    <source>
        <dbReference type="Proteomes" id="UP000319771"/>
    </source>
</evidence>
<organism evidence="1 2">
    <name type="scientific">Eiseniibacteriota bacterium</name>
    <dbReference type="NCBI Taxonomy" id="2212470"/>
    <lineage>
        <taxon>Bacteria</taxon>
        <taxon>Candidatus Eiseniibacteriota</taxon>
    </lineage>
</organism>